<dbReference type="AlphaFoldDB" id="A0A919RJG5"/>
<reference evidence="2" key="1">
    <citation type="submission" date="2021-01" db="EMBL/GenBank/DDBJ databases">
        <title>Whole genome shotgun sequence of Sinosporangium siamense NBRC 109515.</title>
        <authorList>
            <person name="Komaki H."/>
            <person name="Tamura T."/>
        </authorList>
    </citation>
    <scope>NUCLEOTIDE SEQUENCE</scope>
    <source>
        <strain evidence="2">NBRC 109515</strain>
    </source>
</reference>
<evidence type="ECO:0000256" key="1">
    <source>
        <dbReference type="SAM" id="MobiDB-lite"/>
    </source>
</evidence>
<evidence type="ECO:0000313" key="3">
    <source>
        <dbReference type="Proteomes" id="UP000606172"/>
    </source>
</evidence>
<dbReference type="RefSeq" id="WP_204029941.1">
    <property type="nucleotide sequence ID" value="NZ_BOOW01000032.1"/>
</dbReference>
<dbReference type="EMBL" id="BOOW01000032">
    <property type="protein sequence ID" value="GII94957.1"/>
    <property type="molecule type" value="Genomic_DNA"/>
</dbReference>
<sequence>MTERPTISTVAERPSLPGPADVIDTVLVKGLTIDTYVRRSLIGVDLLVPVTGSEGGEATYLRLADAVDRLGDAHDMNETGNDDQSMFETVGQKVREFFNIDTDESDRERDAAQRREGGLR</sequence>
<accession>A0A919RJG5</accession>
<comment type="caution">
    <text evidence="2">The sequence shown here is derived from an EMBL/GenBank/DDBJ whole genome shotgun (WGS) entry which is preliminary data.</text>
</comment>
<name>A0A919RJG5_9ACTN</name>
<dbReference type="Proteomes" id="UP000606172">
    <property type="component" value="Unassembled WGS sequence"/>
</dbReference>
<feature type="region of interest" description="Disordered" evidence="1">
    <location>
        <begin position="99"/>
        <end position="120"/>
    </location>
</feature>
<proteinExistence type="predicted"/>
<gene>
    <name evidence="2" type="ORF">Ssi02_51880</name>
</gene>
<keyword evidence="3" id="KW-1185">Reference proteome</keyword>
<evidence type="ECO:0000313" key="2">
    <source>
        <dbReference type="EMBL" id="GII94957.1"/>
    </source>
</evidence>
<protein>
    <submittedName>
        <fullName evidence="2">Uncharacterized protein</fullName>
    </submittedName>
</protein>
<organism evidence="2 3">
    <name type="scientific">Sinosporangium siamense</name>
    <dbReference type="NCBI Taxonomy" id="1367973"/>
    <lineage>
        <taxon>Bacteria</taxon>
        <taxon>Bacillati</taxon>
        <taxon>Actinomycetota</taxon>
        <taxon>Actinomycetes</taxon>
        <taxon>Streptosporangiales</taxon>
        <taxon>Streptosporangiaceae</taxon>
        <taxon>Sinosporangium</taxon>
    </lineage>
</organism>
<feature type="compositionally biased region" description="Basic and acidic residues" evidence="1">
    <location>
        <begin position="106"/>
        <end position="120"/>
    </location>
</feature>